<dbReference type="PANTHER" id="PTHR30011:SF16">
    <property type="entry name" value="C2H2 FINGER DOMAIN TRANSCRIPTION FACTOR (EUROFUNG)-RELATED"/>
    <property type="match status" value="1"/>
</dbReference>
<dbReference type="EMBL" id="LR131271">
    <property type="protein sequence ID" value="VDR24863.1"/>
    <property type="molecule type" value="Genomic_DNA"/>
</dbReference>
<evidence type="ECO:0000256" key="3">
    <source>
        <dbReference type="ARBA" id="ARBA00023002"/>
    </source>
</evidence>
<reference evidence="5 6" key="1">
    <citation type="submission" date="2018-12" db="EMBL/GenBank/DDBJ databases">
        <authorList>
            <consortium name="Pathogen Informatics"/>
        </authorList>
    </citation>
    <scope>NUCLEOTIDE SEQUENCE [LARGE SCALE GENOMIC DNA]</scope>
    <source>
        <strain evidence="5 6">NCTC13098</strain>
    </source>
</reference>
<organism evidence="5 6">
    <name type="scientific">Raoultella terrigena</name>
    <name type="common">Klebsiella terrigena</name>
    <dbReference type="NCBI Taxonomy" id="577"/>
    <lineage>
        <taxon>Bacteria</taxon>
        <taxon>Pseudomonadati</taxon>
        <taxon>Pseudomonadota</taxon>
        <taxon>Gammaproteobacteria</taxon>
        <taxon>Enterobacterales</taxon>
        <taxon>Enterobacteriaceae</taxon>
        <taxon>Klebsiella/Raoultella group</taxon>
        <taxon>Raoultella</taxon>
    </lineage>
</organism>
<accession>A0A3P8M1G1</accession>
<keyword evidence="2" id="KW-0288">FMN</keyword>
<evidence type="ECO:0000256" key="1">
    <source>
        <dbReference type="ARBA" id="ARBA00022630"/>
    </source>
</evidence>
<dbReference type="Gene3D" id="3.20.20.30">
    <property type="entry name" value="Luciferase-like domain"/>
    <property type="match status" value="1"/>
</dbReference>
<gene>
    <name evidence="5" type="primary">snaA_1</name>
    <name evidence="5" type="ORF">NCTC13098_01162</name>
</gene>
<evidence type="ECO:0000313" key="6">
    <source>
        <dbReference type="Proteomes" id="UP000274346"/>
    </source>
</evidence>
<dbReference type="AlphaFoldDB" id="A0A3P8M1G1"/>
<evidence type="ECO:0000313" key="5">
    <source>
        <dbReference type="EMBL" id="VDR24863.1"/>
    </source>
</evidence>
<evidence type="ECO:0000256" key="2">
    <source>
        <dbReference type="ARBA" id="ARBA00022643"/>
    </source>
</evidence>
<protein>
    <submittedName>
        <fullName evidence="5">Pristinamycin IIA synthase subunit A</fullName>
    </submittedName>
</protein>
<dbReference type="GO" id="GO:0004497">
    <property type="term" value="F:monooxygenase activity"/>
    <property type="evidence" value="ECO:0007669"/>
    <property type="project" value="UniProtKB-KW"/>
</dbReference>
<dbReference type="KEGG" id="rtg:NCTC13098_01162"/>
<dbReference type="PANTHER" id="PTHR30011">
    <property type="entry name" value="ALKANESULFONATE MONOOXYGENASE-RELATED"/>
    <property type="match status" value="1"/>
</dbReference>
<keyword evidence="1" id="KW-0285">Flavoprotein</keyword>
<dbReference type="InterPro" id="IPR036661">
    <property type="entry name" value="Luciferase-like_sf"/>
</dbReference>
<dbReference type="InterPro" id="IPR051260">
    <property type="entry name" value="Diverse_substr_monoxygenases"/>
</dbReference>
<keyword evidence="3" id="KW-0560">Oxidoreductase</keyword>
<sequence>MGSPQSVADQLEAFADASGVDGFNLAYAISPGSFEDFVRWVVPELQARGRMRQADGTSLTLREACRGAGSSGCATITRHPLSST</sequence>
<name>A0A3P8M1G1_RAOTE</name>
<dbReference type="GO" id="GO:0016705">
    <property type="term" value="F:oxidoreductase activity, acting on paired donors, with incorporation or reduction of molecular oxygen"/>
    <property type="evidence" value="ECO:0007669"/>
    <property type="project" value="InterPro"/>
</dbReference>
<dbReference type="Proteomes" id="UP000274346">
    <property type="component" value="Chromosome"/>
</dbReference>
<proteinExistence type="predicted"/>
<dbReference type="SUPFAM" id="SSF51679">
    <property type="entry name" value="Bacterial luciferase-like"/>
    <property type="match status" value="1"/>
</dbReference>
<keyword evidence="4" id="KW-0503">Monooxygenase</keyword>
<evidence type="ECO:0000256" key="4">
    <source>
        <dbReference type="ARBA" id="ARBA00023033"/>
    </source>
</evidence>